<evidence type="ECO:0008006" key="3">
    <source>
        <dbReference type="Google" id="ProtNLM"/>
    </source>
</evidence>
<evidence type="ECO:0000313" key="2">
    <source>
        <dbReference type="Proteomes" id="UP000051295"/>
    </source>
</evidence>
<organism evidence="1 2">
    <name type="scientific">Roseovarius atlanticus</name>
    <dbReference type="NCBI Taxonomy" id="1641875"/>
    <lineage>
        <taxon>Bacteria</taxon>
        <taxon>Pseudomonadati</taxon>
        <taxon>Pseudomonadota</taxon>
        <taxon>Alphaproteobacteria</taxon>
        <taxon>Rhodobacterales</taxon>
        <taxon>Roseobacteraceae</taxon>
        <taxon>Roseovarius</taxon>
    </lineage>
</organism>
<dbReference type="EMBL" id="LAXJ01000012">
    <property type="protein sequence ID" value="KRS12080.1"/>
    <property type="molecule type" value="Genomic_DNA"/>
</dbReference>
<protein>
    <recommendedName>
        <fullName evidence="3">Pentapeptide repeat-containing protein</fullName>
    </recommendedName>
</protein>
<comment type="caution">
    <text evidence="1">The sequence shown here is derived from an EMBL/GenBank/DDBJ whole genome shotgun (WGS) entry which is preliminary data.</text>
</comment>
<accession>A0A0T5NTF4</accession>
<reference evidence="1 2" key="1">
    <citation type="submission" date="2015-04" db="EMBL/GenBank/DDBJ databases">
        <title>The draft genome sequence of Roseovarius sp.R12b.</title>
        <authorList>
            <person name="Li G."/>
            <person name="Lai Q."/>
            <person name="Shao Z."/>
            <person name="Yan P."/>
        </authorList>
    </citation>
    <scope>NUCLEOTIDE SEQUENCE [LARGE SCALE GENOMIC DNA]</scope>
    <source>
        <strain evidence="1 2">R12B</strain>
    </source>
</reference>
<sequence length="106" mass="12080">MDFKNMNEADVQGFDYVGDGQAFVGQNIGKVNLSDIRVGSKDLKDLLLSDAELRSRFETVAEDMRKAETEREALEVLKQSQFGKWLAKQKFVDWARLVFSIWTDGS</sequence>
<dbReference type="AlphaFoldDB" id="A0A0T5NTF4"/>
<keyword evidence="2" id="KW-1185">Reference proteome</keyword>
<gene>
    <name evidence="1" type="ORF">XM53_12570</name>
</gene>
<dbReference type="PATRIC" id="fig|1641875.4.peg.308"/>
<evidence type="ECO:0000313" key="1">
    <source>
        <dbReference type="EMBL" id="KRS12080.1"/>
    </source>
</evidence>
<name>A0A0T5NTF4_9RHOB</name>
<proteinExistence type="predicted"/>
<dbReference type="Proteomes" id="UP000051295">
    <property type="component" value="Unassembled WGS sequence"/>
</dbReference>